<feature type="transmembrane region" description="Helical" evidence="5">
    <location>
        <begin position="657"/>
        <end position="678"/>
    </location>
</feature>
<evidence type="ECO:0000256" key="3">
    <source>
        <dbReference type="ARBA" id="ARBA00022989"/>
    </source>
</evidence>
<gene>
    <name evidence="6" type="ORF">D9V41_08930</name>
</gene>
<evidence type="ECO:0000313" key="7">
    <source>
        <dbReference type="Proteomes" id="UP000282515"/>
    </source>
</evidence>
<evidence type="ECO:0000313" key="6">
    <source>
        <dbReference type="EMBL" id="RLV56006.1"/>
    </source>
</evidence>
<keyword evidence="7" id="KW-1185">Reference proteome</keyword>
<dbReference type="NCBIfam" id="TIGR03057">
    <property type="entry name" value="xxxLxxG_by_4"/>
    <property type="match status" value="6"/>
</dbReference>
<name>A0A3L8PKT2_9ACTN</name>
<evidence type="ECO:0000256" key="4">
    <source>
        <dbReference type="ARBA" id="ARBA00023136"/>
    </source>
</evidence>
<keyword evidence="2 5" id="KW-0812">Transmembrane</keyword>
<feature type="transmembrane region" description="Helical" evidence="5">
    <location>
        <begin position="580"/>
        <end position="602"/>
    </location>
</feature>
<dbReference type="Gene3D" id="1.10.287.950">
    <property type="entry name" value="Methyl-accepting chemotaxis protein"/>
    <property type="match status" value="2"/>
</dbReference>
<dbReference type="EMBL" id="RDBF01000005">
    <property type="protein sequence ID" value="RLV56006.1"/>
    <property type="molecule type" value="Genomic_DNA"/>
</dbReference>
<feature type="transmembrane region" description="Helical" evidence="5">
    <location>
        <begin position="504"/>
        <end position="524"/>
    </location>
</feature>
<dbReference type="AlphaFoldDB" id="A0A3L8PKT2"/>
<dbReference type="PANTHER" id="PTHR43077:SF10">
    <property type="entry name" value="TRANSPORT PERMEASE PROTEIN"/>
    <property type="match status" value="1"/>
</dbReference>
<evidence type="ECO:0000256" key="1">
    <source>
        <dbReference type="ARBA" id="ARBA00004141"/>
    </source>
</evidence>
<evidence type="ECO:0000256" key="2">
    <source>
        <dbReference type="ARBA" id="ARBA00022692"/>
    </source>
</evidence>
<keyword evidence="4 5" id="KW-0472">Membrane</keyword>
<reference evidence="6 7" key="1">
    <citation type="submission" date="2018-10" db="EMBL/GenBank/DDBJ databases">
        <title>Aeromicrobium sp. 9W16Y-2 whole genome shotgun sequence.</title>
        <authorList>
            <person name="Li F."/>
        </authorList>
    </citation>
    <scope>NUCLEOTIDE SEQUENCE [LARGE SCALE GENOMIC DNA]</scope>
    <source>
        <strain evidence="6 7">9W16Y-2</strain>
    </source>
</reference>
<protein>
    <recommendedName>
        <fullName evidence="8">YhgE/Pip domain-containing protein</fullName>
    </recommendedName>
</protein>
<dbReference type="InterPro" id="IPR051328">
    <property type="entry name" value="T7SS_ABC-Transporter"/>
</dbReference>
<sequence>MGADLGMTVSSMATARGPRRLLLALALVVPVAVMGVHAAADGARSPRAADVRAAVVNEDEIVTLTTPEGEKQPVAVGRLLTAELTGDDDADNFDWVITHRQDAMAGLRAGDYGAVLVIPRDVSAAAVSPAGDDPEAVTTARLRLITDDATDRLAGQLAGNVTEAAVAALNAQVAQTFIDSIFVSTTTIRDALAEAADGAERLHDGTVTLAGGAAELADGTSRLDDGAAELSAGSARLADGAGQVARGAGELSGGVARLDDGLQELRRQTATLPDDAAQLDQGARELRDGAQQLDSGARELIATVEPFLQMAQQLTDTVRAWAAQCADVLPPGACVWVAEAAAEAERVNAEVQTLGAQGALLTDGTGRLAAGLAQLSEATAQLASQAPALTGGVAQLADGSAQARAGAVAVADGTSQLASGAQELRSGSRQLRDGTAQAADGAGRLADGGADLVDGSGELADGLNDGVEQIPLYSPAERERISEVAAAPLRTSAERHHAVPVDALAIPAAVTLALLTAAAAAWAVRPALSRSRLVASQGLLHQLFAPLVKTLGIVAAQVAVLLAGAALFTDVDSIARPVEFALLAVLSVVSLTVLGQGVIAVFGRPAAAAVAVVAALVTLGAAATGTHSPLIGLLHSVSPLSPVLHGLEAAQAGVSTATPLVALALWAALGAGLTMLAAQRARSDLRWLLAAR</sequence>
<dbReference type="GO" id="GO:0016020">
    <property type="term" value="C:membrane"/>
    <property type="evidence" value="ECO:0007669"/>
    <property type="project" value="UniProtKB-SubCell"/>
</dbReference>
<dbReference type="OrthoDB" id="9811483at2"/>
<comment type="caution">
    <text evidence="6">The sequence shown here is derived from an EMBL/GenBank/DDBJ whole genome shotgun (WGS) entry which is preliminary data.</text>
</comment>
<accession>A0A3L8PKT2</accession>
<organism evidence="6 7">
    <name type="scientific">Aeromicrobium phragmitis</name>
    <dbReference type="NCBI Taxonomy" id="2478914"/>
    <lineage>
        <taxon>Bacteria</taxon>
        <taxon>Bacillati</taxon>
        <taxon>Actinomycetota</taxon>
        <taxon>Actinomycetes</taxon>
        <taxon>Propionibacteriales</taxon>
        <taxon>Nocardioidaceae</taxon>
        <taxon>Aeromicrobium</taxon>
    </lineage>
</organism>
<dbReference type="PANTHER" id="PTHR43077">
    <property type="entry name" value="TRANSPORT PERMEASE YVFS-RELATED"/>
    <property type="match status" value="1"/>
</dbReference>
<keyword evidence="3 5" id="KW-1133">Transmembrane helix</keyword>
<evidence type="ECO:0008006" key="8">
    <source>
        <dbReference type="Google" id="ProtNLM"/>
    </source>
</evidence>
<feature type="transmembrane region" description="Helical" evidence="5">
    <location>
        <begin position="609"/>
        <end position="637"/>
    </location>
</feature>
<proteinExistence type="predicted"/>
<feature type="transmembrane region" description="Helical" evidence="5">
    <location>
        <begin position="544"/>
        <end position="568"/>
    </location>
</feature>
<dbReference type="InterPro" id="IPR023908">
    <property type="entry name" value="xxxLxxG_rpt"/>
</dbReference>
<dbReference type="Proteomes" id="UP000282515">
    <property type="component" value="Unassembled WGS sequence"/>
</dbReference>
<comment type="subcellular location">
    <subcellularLocation>
        <location evidence="1">Membrane</location>
        <topology evidence="1">Multi-pass membrane protein</topology>
    </subcellularLocation>
</comment>
<evidence type="ECO:0000256" key="5">
    <source>
        <dbReference type="SAM" id="Phobius"/>
    </source>
</evidence>